<dbReference type="SMART" id="SM01382">
    <property type="entry name" value="Ribosomal_L2_C"/>
    <property type="match status" value="1"/>
</dbReference>
<feature type="compositionally biased region" description="Basic and acidic residues" evidence="5">
    <location>
        <begin position="503"/>
        <end position="512"/>
    </location>
</feature>
<dbReference type="GO" id="GO:0005840">
    <property type="term" value="C:ribosome"/>
    <property type="evidence" value="ECO:0007669"/>
    <property type="project" value="UniProtKB-KW"/>
</dbReference>
<dbReference type="Proteomes" id="UP000032141">
    <property type="component" value="Chromosome C4"/>
</dbReference>
<dbReference type="EnsemblPlants" id="Bo4g194790.1">
    <property type="protein sequence ID" value="Bo4g194790.1"/>
    <property type="gene ID" value="Bo4g194790"/>
</dbReference>
<feature type="region of interest" description="Disordered" evidence="5">
    <location>
        <begin position="503"/>
        <end position="546"/>
    </location>
</feature>
<sequence length="559" mass="62302">MSTSENKVEIVDRGHKEEEEKEEGKGGFLDKVKDFIHDIGEKIEGTIGFGKPTADVSAIHIPKINLERADIVVDVLVKNPNPVPIPLIDIDYLVESDGRKLVSGLIPDAGTLKAHGEETVKIPLTLIYDDINSTYNDINPGMIIPYRIKVDLIVDVPVLGRLTLPLEKRGEIPIPKKPNVDVEKIKFQKFSLEETVAILHVRLENMNDFDLGLNDLDCEVWLCDVSIGKAEISDSIKLDKNGSGLVNVPMTFKPKDFGSALWDMIRGKGTGYTIKGNVDVDTPFGAMKLPIIKEGGETRLKKEDDDDDDDEVGVRERAQENHSNVGQCGAMQSSSFVFLFFIQQCCSSSISQFLHRFCRCSTEQNIGGRDERKDAPHGHELNDRKLHATRQWRRQFIVRLINPCNIYVDSNNDPGKYFASSATATRYDAHRNNHQQHRDEPQKGAKLVRAAGTNAKILKEPSSGKYLIKLPSGDTRWITSSCRATIGEVSNLSHGVKKKLRKAGESRWLGDKTKRKSKSSGSRGRTSVTPWGKPCKGGYKSASVKKKMKRLAAREAKMM</sequence>
<feature type="region of interest" description="Disordered" evidence="5">
    <location>
        <begin position="1"/>
        <end position="25"/>
    </location>
</feature>
<comment type="similarity">
    <text evidence="1">Belongs to the universal ribosomal protein uL2 family.</text>
</comment>
<dbReference type="SUPFAM" id="SSF50104">
    <property type="entry name" value="Translation proteins SH3-like domain"/>
    <property type="match status" value="1"/>
</dbReference>
<protein>
    <recommendedName>
        <fullName evidence="10">Water stress and hypersensitive response domain-containing protein</fullName>
    </recommendedName>
</protein>
<dbReference type="eggNOG" id="KOG0438">
    <property type="taxonomic scope" value="Eukaryota"/>
</dbReference>
<dbReference type="FunFam" id="2.60.40.1820:FF:000003">
    <property type="entry name" value="Desiccation protectant protein Lea14 isogeny"/>
    <property type="match status" value="1"/>
</dbReference>
<evidence type="ECO:0000313" key="8">
    <source>
        <dbReference type="EnsemblPlants" id="Bo4g194790.1"/>
    </source>
</evidence>
<evidence type="ECO:0000256" key="2">
    <source>
        <dbReference type="ARBA" id="ARBA00005960"/>
    </source>
</evidence>
<comment type="similarity">
    <text evidence="2">Belongs to the LEA type 2 family.</text>
</comment>
<dbReference type="STRING" id="109376.A0A0D3C666"/>
<evidence type="ECO:0000256" key="5">
    <source>
        <dbReference type="SAM" id="MobiDB-lite"/>
    </source>
</evidence>
<accession>A0A0D3C666</accession>
<evidence type="ECO:0008006" key="10">
    <source>
        <dbReference type="Google" id="ProtNLM"/>
    </source>
</evidence>
<dbReference type="Pfam" id="PF03947">
    <property type="entry name" value="Ribosomal_L2_C"/>
    <property type="match status" value="1"/>
</dbReference>
<dbReference type="InterPro" id="IPR004864">
    <property type="entry name" value="LEA_2"/>
</dbReference>
<reference evidence="8 9" key="1">
    <citation type="journal article" date="2014" name="Genome Biol.">
        <title>Transcriptome and methylome profiling reveals relics of genome dominance in the mesopolyploid Brassica oleracea.</title>
        <authorList>
            <person name="Parkin I.A."/>
            <person name="Koh C."/>
            <person name="Tang H."/>
            <person name="Robinson S.J."/>
            <person name="Kagale S."/>
            <person name="Clarke W.E."/>
            <person name="Town C.D."/>
            <person name="Nixon J."/>
            <person name="Krishnakumar V."/>
            <person name="Bidwell S.L."/>
            <person name="Denoeud F."/>
            <person name="Belcram H."/>
            <person name="Links M.G."/>
            <person name="Just J."/>
            <person name="Clarke C."/>
            <person name="Bender T."/>
            <person name="Huebert T."/>
            <person name="Mason A.S."/>
            <person name="Pires J.C."/>
            <person name="Barker G."/>
            <person name="Moore J."/>
            <person name="Walley P.G."/>
            <person name="Manoli S."/>
            <person name="Batley J."/>
            <person name="Edwards D."/>
            <person name="Nelson M.N."/>
            <person name="Wang X."/>
            <person name="Paterson A.H."/>
            <person name="King G."/>
            <person name="Bancroft I."/>
            <person name="Chalhoub B."/>
            <person name="Sharpe A.G."/>
        </authorList>
    </citation>
    <scope>NUCLEOTIDE SEQUENCE</scope>
    <source>
        <strain evidence="8 9">cv. TO1000</strain>
    </source>
</reference>
<dbReference type="InterPro" id="IPR014722">
    <property type="entry name" value="Rib_uL2_dom2"/>
</dbReference>
<dbReference type="OMA" id="NHSNVGQ"/>
<dbReference type="InterPro" id="IPR008991">
    <property type="entry name" value="Translation_prot_SH3-like_sf"/>
</dbReference>
<dbReference type="Gene3D" id="2.30.30.30">
    <property type="match status" value="1"/>
</dbReference>
<keyword evidence="3" id="KW-0689">Ribosomal protein</keyword>
<dbReference type="InterPro" id="IPR013990">
    <property type="entry name" value="WHy-dom"/>
</dbReference>
<feature type="domain" description="Large ribosomal subunit protein uL2 C-terminal" evidence="7">
    <location>
        <begin position="440"/>
        <end position="534"/>
    </location>
</feature>
<dbReference type="GO" id="GO:0005829">
    <property type="term" value="C:cytosol"/>
    <property type="evidence" value="ECO:0007669"/>
    <property type="project" value="TreeGrafter"/>
</dbReference>
<evidence type="ECO:0000256" key="4">
    <source>
        <dbReference type="ARBA" id="ARBA00023274"/>
    </source>
</evidence>
<evidence type="ECO:0000259" key="7">
    <source>
        <dbReference type="SMART" id="SM01382"/>
    </source>
</evidence>
<feature type="domain" description="Water stress and hypersensitive response" evidence="6">
    <location>
        <begin position="54"/>
        <end position="171"/>
    </location>
</feature>
<dbReference type="InterPro" id="IPR022669">
    <property type="entry name" value="Ribosomal_uL2_C"/>
</dbReference>
<evidence type="ECO:0000256" key="3">
    <source>
        <dbReference type="ARBA" id="ARBA00022980"/>
    </source>
</evidence>
<evidence type="ECO:0000259" key="6">
    <source>
        <dbReference type="SMART" id="SM00769"/>
    </source>
</evidence>
<dbReference type="Pfam" id="PF03168">
    <property type="entry name" value="LEA_2"/>
    <property type="match status" value="2"/>
</dbReference>
<evidence type="ECO:0000313" key="9">
    <source>
        <dbReference type="Proteomes" id="UP000032141"/>
    </source>
</evidence>
<dbReference type="SUPFAM" id="SSF117070">
    <property type="entry name" value="LEA14-like"/>
    <property type="match status" value="2"/>
</dbReference>
<dbReference type="Gramene" id="Bo4g194790.1">
    <property type="protein sequence ID" value="Bo4g194790.1"/>
    <property type="gene ID" value="Bo4g194790"/>
</dbReference>
<dbReference type="SMART" id="SM00769">
    <property type="entry name" value="WHy"/>
    <property type="match status" value="2"/>
</dbReference>
<dbReference type="GO" id="GO:1990904">
    <property type="term" value="C:ribonucleoprotein complex"/>
    <property type="evidence" value="ECO:0007669"/>
    <property type="project" value="UniProtKB-KW"/>
</dbReference>
<keyword evidence="9" id="KW-1185">Reference proteome</keyword>
<dbReference type="InterPro" id="IPR045043">
    <property type="entry name" value="Lea14-like"/>
</dbReference>
<dbReference type="Gene3D" id="2.60.40.1820">
    <property type="match status" value="2"/>
</dbReference>
<evidence type="ECO:0000256" key="1">
    <source>
        <dbReference type="ARBA" id="ARBA00005636"/>
    </source>
</evidence>
<dbReference type="PANTHER" id="PTHR31459">
    <property type="match status" value="1"/>
</dbReference>
<dbReference type="FunFam" id="2.60.40.1820:FF:000002">
    <property type="entry name" value="Late embryogenesis abundant protein Lea14-A"/>
    <property type="match status" value="1"/>
</dbReference>
<dbReference type="GO" id="GO:0009269">
    <property type="term" value="P:response to desiccation"/>
    <property type="evidence" value="ECO:0007669"/>
    <property type="project" value="InterPro"/>
</dbReference>
<feature type="domain" description="Water stress and hypersensitive response" evidence="6">
    <location>
        <begin position="180"/>
        <end position="296"/>
    </location>
</feature>
<dbReference type="AlphaFoldDB" id="A0A0D3C666"/>
<dbReference type="PANTHER" id="PTHR31459:SF2">
    <property type="entry name" value="OS03G0843300 PROTEIN"/>
    <property type="match status" value="1"/>
</dbReference>
<dbReference type="HOGENOM" id="CLU_020238_0_0_1"/>
<dbReference type="GO" id="GO:0003735">
    <property type="term" value="F:structural constituent of ribosome"/>
    <property type="evidence" value="ECO:0007669"/>
    <property type="project" value="InterPro"/>
</dbReference>
<name>A0A0D3C666_BRAOL</name>
<reference evidence="8" key="2">
    <citation type="submission" date="2015-03" db="UniProtKB">
        <authorList>
            <consortium name="EnsemblPlants"/>
        </authorList>
    </citation>
    <scope>IDENTIFICATION</scope>
</reference>
<keyword evidence="4" id="KW-0687">Ribonucleoprotein</keyword>
<organism evidence="8 9">
    <name type="scientific">Brassica oleracea var. oleracea</name>
    <dbReference type="NCBI Taxonomy" id="109376"/>
    <lineage>
        <taxon>Eukaryota</taxon>
        <taxon>Viridiplantae</taxon>
        <taxon>Streptophyta</taxon>
        <taxon>Embryophyta</taxon>
        <taxon>Tracheophyta</taxon>
        <taxon>Spermatophyta</taxon>
        <taxon>Magnoliopsida</taxon>
        <taxon>eudicotyledons</taxon>
        <taxon>Gunneridae</taxon>
        <taxon>Pentapetalae</taxon>
        <taxon>rosids</taxon>
        <taxon>malvids</taxon>
        <taxon>Brassicales</taxon>
        <taxon>Brassicaceae</taxon>
        <taxon>Brassiceae</taxon>
        <taxon>Brassica</taxon>
    </lineage>
</organism>
<dbReference type="GO" id="GO:0006412">
    <property type="term" value="P:translation"/>
    <property type="evidence" value="ECO:0007669"/>
    <property type="project" value="InterPro"/>
</dbReference>
<proteinExistence type="inferred from homology"/>